<dbReference type="Proteomes" id="UP000078263">
    <property type="component" value="Chromosome"/>
</dbReference>
<evidence type="ECO:0000256" key="4">
    <source>
        <dbReference type="ARBA" id="ARBA00038306"/>
    </source>
</evidence>
<gene>
    <name evidence="6" type="ORF">A9D12_02335</name>
</gene>
<dbReference type="PANTHER" id="PTHR34001:SF3">
    <property type="entry name" value="BLL7405 PROTEIN"/>
    <property type="match status" value="1"/>
</dbReference>
<evidence type="ECO:0000313" key="7">
    <source>
        <dbReference type="Proteomes" id="UP000078263"/>
    </source>
</evidence>
<dbReference type="EMBL" id="CP016033">
    <property type="protein sequence ID" value="ANK14030.1"/>
    <property type="molecule type" value="Genomic_DNA"/>
</dbReference>
<dbReference type="Gene3D" id="2.40.160.20">
    <property type="match status" value="1"/>
</dbReference>
<dbReference type="KEGG" id="pns:A9D12_02335"/>
<evidence type="ECO:0000256" key="2">
    <source>
        <dbReference type="ARBA" id="ARBA00022729"/>
    </source>
</evidence>
<evidence type="ECO:0000256" key="1">
    <source>
        <dbReference type="ARBA" id="ARBA00004370"/>
    </source>
</evidence>
<dbReference type="InterPro" id="IPR027385">
    <property type="entry name" value="Beta-barrel_OMP"/>
</dbReference>
<feature type="domain" description="Outer membrane protein beta-barrel" evidence="5">
    <location>
        <begin position="3"/>
        <end position="149"/>
    </location>
</feature>
<name>A0A192D7E2_9SPHN</name>
<dbReference type="Pfam" id="PF13505">
    <property type="entry name" value="OMP_b-brl"/>
    <property type="match status" value="1"/>
</dbReference>
<dbReference type="AlphaFoldDB" id="A0A192D7E2"/>
<sequence>MVGIDSVNAEFDGLSDAEEDILLGVTVGYDYETQSGLIFGIEGEYTDSSLGVTERDVFDAGDRVSINAGRDFYVGARAGVRTGPNGLLYVKAGYTDASIEAEYDDGTGEIADEVSFGGFRIGAGGEIDLSSNYAIRIEYRYSDYGNLEALGFDSGIALSRNQGIVTLLGKF</sequence>
<organism evidence="6 7">
    <name type="scientific">Erythrobacter neustonensis</name>
    <dbReference type="NCBI Taxonomy" id="1112"/>
    <lineage>
        <taxon>Bacteria</taxon>
        <taxon>Pseudomonadati</taxon>
        <taxon>Pseudomonadota</taxon>
        <taxon>Alphaproteobacteria</taxon>
        <taxon>Sphingomonadales</taxon>
        <taxon>Erythrobacteraceae</taxon>
        <taxon>Erythrobacter/Porphyrobacter group</taxon>
        <taxon>Erythrobacter</taxon>
    </lineage>
</organism>
<evidence type="ECO:0000313" key="6">
    <source>
        <dbReference type="EMBL" id="ANK14030.1"/>
    </source>
</evidence>
<keyword evidence="3" id="KW-0472">Membrane</keyword>
<dbReference type="GO" id="GO:0016020">
    <property type="term" value="C:membrane"/>
    <property type="evidence" value="ECO:0007669"/>
    <property type="project" value="UniProtKB-SubCell"/>
</dbReference>
<evidence type="ECO:0000256" key="3">
    <source>
        <dbReference type="ARBA" id="ARBA00023136"/>
    </source>
</evidence>
<protein>
    <recommendedName>
        <fullName evidence="5">Outer membrane protein beta-barrel domain-containing protein</fullName>
    </recommendedName>
</protein>
<dbReference type="SUPFAM" id="SSF56925">
    <property type="entry name" value="OMPA-like"/>
    <property type="match status" value="1"/>
</dbReference>
<dbReference type="InterPro" id="IPR051692">
    <property type="entry name" value="OMP-like"/>
</dbReference>
<dbReference type="PANTHER" id="PTHR34001">
    <property type="entry name" value="BLL7405 PROTEIN"/>
    <property type="match status" value="1"/>
</dbReference>
<comment type="subcellular location">
    <subcellularLocation>
        <location evidence="1">Membrane</location>
    </subcellularLocation>
</comment>
<evidence type="ECO:0000259" key="5">
    <source>
        <dbReference type="Pfam" id="PF13505"/>
    </source>
</evidence>
<keyword evidence="7" id="KW-1185">Reference proteome</keyword>
<comment type="similarity">
    <text evidence="4">Belongs to the Omp25/RopB family.</text>
</comment>
<keyword evidence="2" id="KW-0732">Signal</keyword>
<proteinExistence type="inferred from homology"/>
<accession>A0A192D7E2</accession>
<reference evidence="6 7" key="1">
    <citation type="submission" date="2016-05" db="EMBL/GenBank/DDBJ databases">
        <title>Compelete Genome Sequence of Bacteriochlorophyll-Synthesizing Bacterium Porphyrobacter neustonensis DSM 9434.</title>
        <authorList>
            <person name="Shi X.-L."/>
            <person name="Wu Y.-H."/>
            <person name="Cheng H."/>
            <person name="Xu L."/>
            <person name="Zhang X.-Q."/>
            <person name="Wang C.-S."/>
            <person name="Xu X.-W."/>
        </authorList>
    </citation>
    <scope>NUCLEOTIDE SEQUENCE [LARGE SCALE GENOMIC DNA]</scope>
    <source>
        <strain evidence="6 7">DSM 9434</strain>
    </source>
</reference>
<dbReference type="InterPro" id="IPR011250">
    <property type="entry name" value="OMP/PagP_B-barrel"/>
</dbReference>